<dbReference type="EMBL" id="JSZA02000316">
    <property type="protein sequence ID" value="TGN99843.1"/>
    <property type="molecule type" value="Genomic_DNA"/>
</dbReference>
<dbReference type="Gene3D" id="3.30.1330.80">
    <property type="entry name" value="Hypothetical protein, similar to alpha- acetolactate decarboxylase, domain 2"/>
    <property type="match status" value="1"/>
</dbReference>
<feature type="chain" id="PRO_5020027877" evidence="1">
    <location>
        <begin position="25"/>
        <end position="255"/>
    </location>
</feature>
<evidence type="ECO:0000313" key="2">
    <source>
        <dbReference type="EMBL" id="TGN99843.1"/>
    </source>
</evidence>
<dbReference type="InterPro" id="IPR005128">
    <property type="entry name" value="Acetolactate_a_deCO2ase"/>
</dbReference>
<dbReference type="AlphaFoldDB" id="A0A4E0QJC9"/>
<proteinExistence type="predicted"/>
<dbReference type="UniPathway" id="UPA00626">
    <property type="reaction ID" value="UER00678"/>
</dbReference>
<accession>A0A4E0QJC9</accession>
<keyword evidence="1" id="KW-0732">Signal</keyword>
<evidence type="ECO:0000256" key="1">
    <source>
        <dbReference type="SAM" id="SignalP"/>
    </source>
</evidence>
<comment type="caution">
    <text evidence="2">The sequence shown here is derived from an EMBL/GenBank/DDBJ whole genome shotgun (WGS) entry which is preliminary data.</text>
</comment>
<keyword evidence="3" id="KW-1185">Reference proteome</keyword>
<feature type="signal peptide" evidence="1">
    <location>
        <begin position="1"/>
        <end position="24"/>
    </location>
</feature>
<dbReference type="Pfam" id="PF03306">
    <property type="entry name" value="AAL_decarboxy"/>
    <property type="match status" value="1"/>
</dbReference>
<organism evidence="2 3">
    <name type="scientific">Candidatus Thiomargarita nelsonii</name>
    <dbReference type="NCBI Taxonomy" id="1003181"/>
    <lineage>
        <taxon>Bacteria</taxon>
        <taxon>Pseudomonadati</taxon>
        <taxon>Pseudomonadota</taxon>
        <taxon>Gammaproteobacteria</taxon>
        <taxon>Thiotrichales</taxon>
        <taxon>Thiotrichaceae</taxon>
        <taxon>Thiomargarita</taxon>
    </lineage>
</organism>
<gene>
    <name evidence="2" type="ORF">PN36_33010</name>
</gene>
<dbReference type="GO" id="GO:0045151">
    <property type="term" value="P:acetoin biosynthetic process"/>
    <property type="evidence" value="ECO:0007669"/>
    <property type="project" value="InterPro"/>
</dbReference>
<name>A0A4E0QJC9_9GAMM</name>
<reference evidence="2 3" key="1">
    <citation type="journal article" date="2016" name="Front. Microbiol.">
        <title>Single-Cell (Meta-)Genomics of a Dimorphic Candidatus Thiomargarita nelsonii Reveals Genomic Plasticity.</title>
        <authorList>
            <person name="Flood B.E."/>
            <person name="Fliss P."/>
            <person name="Jones D.S."/>
            <person name="Dick G.J."/>
            <person name="Jain S."/>
            <person name="Kaster A.K."/>
            <person name="Winkel M."/>
            <person name="Mussmann M."/>
            <person name="Bailey J."/>
        </authorList>
    </citation>
    <scope>NUCLEOTIDE SEQUENCE [LARGE SCALE GENOMIC DNA]</scope>
    <source>
        <strain evidence="2">Hydrate Ridge</strain>
    </source>
</reference>
<protein>
    <submittedName>
        <fullName evidence="2">Uncharacterized protein</fullName>
    </submittedName>
</protein>
<sequence length="255" mass="27704">MIKKTTFISLSVLAYALVAVPIVACNAEQLNKSAGLIQIGEMHKVIGKKQHHGRVELAEIVNKPHFYGVGALEAIRGEITVLNSVAIITGVTQDGRPQPMDSDAKATMIVGQSVSEWMDITMTEEVSHEQFDRTLKAMATSKGIDVSKPFIFVIEGEFNDVRLHVINGVCPIRARMMKLDTHKGNKPFELEVKTVNGTLVGVYAADSVGKLTHPATSTHTHLIYMDGKTGERVTGHIEQVGLAKEAILKLPVSGK</sequence>
<evidence type="ECO:0000313" key="3">
    <source>
        <dbReference type="Proteomes" id="UP000030428"/>
    </source>
</evidence>
<dbReference type="SUPFAM" id="SSF117856">
    <property type="entry name" value="AF0104/ALDC/Ptd012-like"/>
    <property type="match status" value="1"/>
</dbReference>
<dbReference type="GO" id="GO:0047605">
    <property type="term" value="F:acetolactate decarboxylase activity"/>
    <property type="evidence" value="ECO:0007669"/>
    <property type="project" value="InterPro"/>
</dbReference>
<dbReference type="Proteomes" id="UP000030428">
    <property type="component" value="Unassembled WGS sequence"/>
</dbReference>